<organism evidence="3">
    <name type="scientific">viral metagenome</name>
    <dbReference type="NCBI Taxonomy" id="1070528"/>
    <lineage>
        <taxon>unclassified sequences</taxon>
        <taxon>metagenomes</taxon>
        <taxon>organismal metagenomes</taxon>
    </lineage>
</organism>
<name>A0A6C0ICH7_9ZZZZ</name>
<feature type="region of interest" description="Disordered" evidence="2">
    <location>
        <begin position="220"/>
        <end position="240"/>
    </location>
</feature>
<accession>A0A6C0ICH7</accession>
<evidence type="ECO:0000313" key="3">
    <source>
        <dbReference type="EMBL" id="QHT90449.1"/>
    </source>
</evidence>
<protein>
    <submittedName>
        <fullName evidence="3">Uncharacterized protein</fullName>
    </submittedName>
</protein>
<feature type="coiled-coil region" evidence="1">
    <location>
        <begin position="50"/>
        <end position="91"/>
    </location>
</feature>
<sequence>MSTIINPASMETDNGSNGTVLGCMTKIQHALENHDVFESNYLYFMNSPIVKKLKRLNEKLRNQNKEYKMIIRELTSKLDKTSNKKRVYEEVKIKIEPTRLNTAQKEVIDLVDDDGDDDAENQNGVISEAISESSNHKPNIVYEIIDELEENNTGDDEQVEDNCIVTPSRIENARGNVTLPLESSPEGGDLNRQRCKETVVEEEVVEEEEEEEEAVVEEEEEEAVVEEEEEEEEAVVEEEDEEEVFEITISGIKYYTSNETNGVIYSITDDNDIGDKVGVFKNKIPEFLVNTSSTVVEKAKILPTTNDVEEIETEEEVFEINVNGTKYYTSNETNGVIYSITEDGEIGDEVGNFVKGVFVMKM</sequence>
<dbReference type="EMBL" id="MN740154">
    <property type="protein sequence ID" value="QHT90449.1"/>
    <property type="molecule type" value="Genomic_DNA"/>
</dbReference>
<dbReference type="AlphaFoldDB" id="A0A6C0ICH7"/>
<evidence type="ECO:0000256" key="1">
    <source>
        <dbReference type="SAM" id="Coils"/>
    </source>
</evidence>
<evidence type="ECO:0000256" key="2">
    <source>
        <dbReference type="SAM" id="MobiDB-lite"/>
    </source>
</evidence>
<proteinExistence type="predicted"/>
<reference evidence="3" key="1">
    <citation type="journal article" date="2020" name="Nature">
        <title>Giant virus diversity and host interactions through global metagenomics.</title>
        <authorList>
            <person name="Schulz F."/>
            <person name="Roux S."/>
            <person name="Paez-Espino D."/>
            <person name="Jungbluth S."/>
            <person name="Walsh D.A."/>
            <person name="Denef V.J."/>
            <person name="McMahon K.D."/>
            <person name="Konstantinidis K.T."/>
            <person name="Eloe-Fadrosh E.A."/>
            <person name="Kyrpides N.C."/>
            <person name="Woyke T."/>
        </authorList>
    </citation>
    <scope>NUCLEOTIDE SEQUENCE</scope>
    <source>
        <strain evidence="3">GVMAG-M-3300023184-68</strain>
    </source>
</reference>
<keyword evidence="1" id="KW-0175">Coiled coil</keyword>